<evidence type="ECO:0000256" key="1">
    <source>
        <dbReference type="ARBA" id="ARBA00022737"/>
    </source>
</evidence>
<dbReference type="SUPFAM" id="SSF52540">
    <property type="entry name" value="P-loop containing nucleoside triphosphate hydrolases"/>
    <property type="match status" value="1"/>
</dbReference>
<proteinExistence type="predicted"/>
<evidence type="ECO:0000313" key="3">
    <source>
        <dbReference type="EMBL" id="KAK8071710.1"/>
    </source>
</evidence>
<reference evidence="3 4" key="1">
    <citation type="submission" date="2023-01" db="EMBL/GenBank/DDBJ databases">
        <title>Analysis of 21 Apiospora genomes using comparative genomics revels a genus with tremendous synthesis potential of carbohydrate active enzymes and secondary metabolites.</title>
        <authorList>
            <person name="Sorensen T."/>
        </authorList>
    </citation>
    <scope>NUCLEOTIDE SEQUENCE [LARGE SCALE GENOMIC DNA]</scope>
    <source>
        <strain evidence="3 4">CBS 83171</strain>
    </source>
</reference>
<keyword evidence="1" id="KW-0677">Repeat</keyword>
<feature type="domain" description="Nephrocystin 3-like N-terminal" evidence="2">
    <location>
        <begin position="76"/>
        <end position="241"/>
    </location>
</feature>
<dbReference type="Proteomes" id="UP001446871">
    <property type="component" value="Unassembled WGS sequence"/>
</dbReference>
<sequence length="895" mass="101827">MSGLEPIAALGLKLDRMNERRNQVSSLHPDTSTWLLRDGREVYSREGRVGISDDEYSVDRAKDSHRGLSDANISWDSFTDWLRSTDTVYWISGMPRSGKSTLTKYLLAQFQTQKCLNLWKPEAIISHFFWRPGTAMQQSIRGLLFSLLYQLLLEEVPAVDEVRMNYDKKSTKDSETDWSDEELLSALHLVVTRYRRPITIFLDGLDEVLSRDGVLKLLEVVDGLKALNGPTGKLKICLGSRREALFYKRLCAYPQLRLENLNIVDLRKYGRDNIVIPSDYHMTGEIQRWPLDQEGFKEWLVNSLVAKAGGVFLWLCLTVSTITKALNEDETVEDLVHRINNLPRGLVELYADMWARMNHDSIHLRARAASYLQVVLEGLEREDGDFTCPCSPYIMMTATTPGITDLILQPDLLDHMPSASQILEACDITRRDIANRCGGILVCPNPSEFRLEAYHKLIPWRGEEYNILTPYIALSGGLTCFFLHRTARDFLTDTEEGQRILSWGSFAGDRASLQLIKARLSIYRLFRIPKWGWDDAQSGYARYNNEVADVLHRVIFPAYEPYHCQKLEPFVKPELSRLLLVCEQLFNYGYLCGRATVVPSTNPSEQNPSSLMYHASLKTAVQLQHEFLLEAAYCTLIRRSFWDELLPIVEDRVLDGKIMSQLLVCACTFDENDPSRSFKAIRSLLARGASPCHKTLQRDQLTNPSVEPHISKLETPFQALLTSILSVASTLVFSNSFAKELLDLVSLLADHGANLNDEVHIGVKVERYTGQMRFTQYWHEYAYNEGSLVLIMSCPASSVLTNILRIRQLKDVFQTRLLPDPPETTRCGLGQVHPIVLVIVQKPTGHGKPFGSAPDLFLTEDIFPLGTEHDLDEYLLPLMRFMEDKFKGNTLTKGE</sequence>
<gene>
    <name evidence="3" type="ORF">PG996_005058</name>
</gene>
<keyword evidence="4" id="KW-1185">Reference proteome</keyword>
<dbReference type="Pfam" id="PF24883">
    <property type="entry name" value="NPHP3_N"/>
    <property type="match status" value="1"/>
</dbReference>
<evidence type="ECO:0000313" key="4">
    <source>
        <dbReference type="Proteomes" id="UP001446871"/>
    </source>
</evidence>
<evidence type="ECO:0000259" key="2">
    <source>
        <dbReference type="Pfam" id="PF24883"/>
    </source>
</evidence>
<organism evidence="3 4">
    <name type="scientific">Apiospora saccharicola</name>
    <dbReference type="NCBI Taxonomy" id="335842"/>
    <lineage>
        <taxon>Eukaryota</taxon>
        <taxon>Fungi</taxon>
        <taxon>Dikarya</taxon>
        <taxon>Ascomycota</taxon>
        <taxon>Pezizomycotina</taxon>
        <taxon>Sordariomycetes</taxon>
        <taxon>Xylariomycetidae</taxon>
        <taxon>Amphisphaeriales</taxon>
        <taxon>Apiosporaceae</taxon>
        <taxon>Apiospora</taxon>
    </lineage>
</organism>
<protein>
    <recommendedName>
        <fullName evidence="2">Nephrocystin 3-like N-terminal domain-containing protein</fullName>
    </recommendedName>
</protein>
<comment type="caution">
    <text evidence="3">The sequence shown here is derived from an EMBL/GenBank/DDBJ whole genome shotgun (WGS) entry which is preliminary data.</text>
</comment>
<dbReference type="PANTHER" id="PTHR10039:SF5">
    <property type="entry name" value="NACHT DOMAIN-CONTAINING PROTEIN"/>
    <property type="match status" value="1"/>
</dbReference>
<name>A0ABR1VKE9_9PEZI</name>
<dbReference type="Gene3D" id="3.40.50.300">
    <property type="entry name" value="P-loop containing nucleotide triphosphate hydrolases"/>
    <property type="match status" value="1"/>
</dbReference>
<dbReference type="PANTHER" id="PTHR10039">
    <property type="entry name" value="AMELOGENIN"/>
    <property type="match status" value="1"/>
</dbReference>
<dbReference type="EMBL" id="JAQQWM010000003">
    <property type="protein sequence ID" value="KAK8071710.1"/>
    <property type="molecule type" value="Genomic_DNA"/>
</dbReference>
<dbReference type="InterPro" id="IPR056884">
    <property type="entry name" value="NPHP3-like_N"/>
</dbReference>
<accession>A0ABR1VKE9</accession>
<dbReference type="InterPro" id="IPR027417">
    <property type="entry name" value="P-loop_NTPase"/>
</dbReference>